<comment type="caution">
    <text evidence="3">The sequence shown here is derived from an EMBL/GenBank/DDBJ whole genome shotgun (WGS) entry which is preliminary data.</text>
</comment>
<dbReference type="OrthoDB" id="9800545at2"/>
<reference evidence="3 4" key="1">
    <citation type="submission" date="2017-10" db="EMBL/GenBank/DDBJ databases">
        <title>Genomics of the genus Arcobacter.</title>
        <authorList>
            <person name="Perez-Cataluna A."/>
            <person name="Figueras M.J."/>
        </authorList>
    </citation>
    <scope>NUCLEOTIDE SEQUENCE [LARGE SCALE GENOMIC DNA]</scope>
    <source>
        <strain evidence="3 4">DSM 24636</strain>
    </source>
</reference>
<dbReference type="InterPro" id="IPR013766">
    <property type="entry name" value="Thioredoxin_domain"/>
</dbReference>
<dbReference type="AlphaFoldDB" id="A0A4Q0Y1S6"/>
<name>A0A4Q0Y1S6_9BACT</name>
<dbReference type="RefSeq" id="WP_129081975.1">
    <property type="nucleotide sequence ID" value="NZ_CP041070.1"/>
</dbReference>
<evidence type="ECO:0000256" key="1">
    <source>
        <dbReference type="SAM" id="SignalP"/>
    </source>
</evidence>
<evidence type="ECO:0000313" key="3">
    <source>
        <dbReference type="EMBL" id="RXJ63074.1"/>
    </source>
</evidence>
<feature type="domain" description="Thioredoxin" evidence="2">
    <location>
        <begin position="66"/>
        <end position="243"/>
    </location>
</feature>
<dbReference type="InterPro" id="IPR036249">
    <property type="entry name" value="Thioredoxin-like_sf"/>
</dbReference>
<evidence type="ECO:0000313" key="4">
    <source>
        <dbReference type="Proteomes" id="UP000290191"/>
    </source>
</evidence>
<evidence type="ECO:0000259" key="2">
    <source>
        <dbReference type="PROSITE" id="PS51352"/>
    </source>
</evidence>
<dbReference type="InterPro" id="IPR012336">
    <property type="entry name" value="Thioredoxin-like_fold"/>
</dbReference>
<dbReference type="SUPFAM" id="SSF52833">
    <property type="entry name" value="Thioredoxin-like"/>
    <property type="match status" value="1"/>
</dbReference>
<feature type="signal peptide" evidence="1">
    <location>
        <begin position="1"/>
        <end position="21"/>
    </location>
</feature>
<dbReference type="InterPro" id="IPR051470">
    <property type="entry name" value="Thiol:disulfide_interchange"/>
</dbReference>
<dbReference type="PANTHER" id="PTHR35272">
    <property type="entry name" value="THIOL:DISULFIDE INTERCHANGE PROTEIN DSBC-RELATED"/>
    <property type="match status" value="1"/>
</dbReference>
<dbReference type="CDD" id="cd02972">
    <property type="entry name" value="DsbA_family"/>
    <property type="match status" value="1"/>
</dbReference>
<dbReference type="STRING" id="877500.GCA_000935065_01677"/>
<dbReference type="Pfam" id="PF13462">
    <property type="entry name" value="Thioredoxin_4"/>
    <property type="match status" value="1"/>
</dbReference>
<accession>A0A4Q0Y1S6</accession>
<sequence>MKLIKFFTLSSLLVSSLVANTSIDTLVLDFEKSRFSNNERVQIKDISVNMKKNLPQKDWYGYIIDLDLKFAGKDVKAKDVVFSNGELIAPELYDIKSGNPLKDLMTPKLTKAYYDKSKLIAGNVNAKDKIVIFSDPLCPFCMDYVPDVINYVKKHKDKIALYYYHFPLLRMHPASNALTRLMILAKNRGIKDVELKVYTKDWDKYFDSNEIDENKILKAFNSEFKTSITNDELKNSKLKLEVADDIKMGEEVLVQGTPTVFINGEKDKSKLKYENLGK</sequence>
<organism evidence="3 4">
    <name type="scientific">Halarcobacter anaerophilus</name>
    <dbReference type="NCBI Taxonomy" id="877500"/>
    <lineage>
        <taxon>Bacteria</taxon>
        <taxon>Pseudomonadati</taxon>
        <taxon>Campylobacterota</taxon>
        <taxon>Epsilonproteobacteria</taxon>
        <taxon>Campylobacterales</taxon>
        <taxon>Arcobacteraceae</taxon>
        <taxon>Halarcobacter</taxon>
    </lineage>
</organism>
<feature type="chain" id="PRO_5020510774" evidence="1">
    <location>
        <begin position="22"/>
        <end position="278"/>
    </location>
</feature>
<dbReference type="EMBL" id="PDKO01000005">
    <property type="protein sequence ID" value="RXJ63074.1"/>
    <property type="molecule type" value="Genomic_DNA"/>
</dbReference>
<proteinExistence type="predicted"/>
<keyword evidence="1" id="KW-0732">Signal</keyword>
<gene>
    <name evidence="3" type="ORF">CRV06_07380</name>
</gene>
<dbReference type="PANTHER" id="PTHR35272:SF3">
    <property type="entry name" value="THIOL:DISULFIDE INTERCHANGE PROTEIN DSBC"/>
    <property type="match status" value="1"/>
</dbReference>
<protein>
    <submittedName>
        <fullName evidence="3">Disulfide bond formation protein DsbA</fullName>
    </submittedName>
</protein>
<keyword evidence="4" id="KW-1185">Reference proteome</keyword>
<dbReference type="PROSITE" id="PS51352">
    <property type="entry name" value="THIOREDOXIN_2"/>
    <property type="match status" value="1"/>
</dbReference>
<dbReference type="Proteomes" id="UP000290191">
    <property type="component" value="Unassembled WGS sequence"/>
</dbReference>
<dbReference type="Gene3D" id="3.40.30.10">
    <property type="entry name" value="Glutaredoxin"/>
    <property type="match status" value="1"/>
</dbReference>